<reference evidence="2" key="2">
    <citation type="submission" date="2020-11" db="EMBL/GenBank/DDBJ databases">
        <authorList>
            <person name="Cecchin M."/>
            <person name="Marcolungo L."/>
            <person name="Rossato M."/>
            <person name="Girolomoni L."/>
            <person name="Cosentino E."/>
            <person name="Cuine S."/>
            <person name="Li-Beisson Y."/>
            <person name="Delledonne M."/>
            <person name="Ballottari M."/>
        </authorList>
    </citation>
    <scope>NUCLEOTIDE SEQUENCE</scope>
    <source>
        <strain evidence="2">211/11P</strain>
        <tissue evidence="2">Whole cell</tissue>
    </source>
</reference>
<feature type="compositionally biased region" description="Polar residues" evidence="1">
    <location>
        <begin position="1"/>
        <end position="11"/>
    </location>
</feature>
<reference evidence="2" key="1">
    <citation type="journal article" date="2019" name="Plant J.">
        <title>Chlorella vulgaris genome assembly and annotation reveals the molecular basis for metabolic acclimation to high light conditions.</title>
        <authorList>
            <person name="Cecchin M."/>
            <person name="Marcolungo L."/>
            <person name="Rossato M."/>
            <person name="Girolomoni L."/>
            <person name="Cosentino E."/>
            <person name="Cuine S."/>
            <person name="Li-Beisson Y."/>
            <person name="Delledonne M."/>
            <person name="Ballottari M."/>
        </authorList>
    </citation>
    <scope>NUCLEOTIDE SEQUENCE</scope>
    <source>
        <strain evidence="2">211/11P</strain>
    </source>
</reference>
<evidence type="ECO:0000256" key="1">
    <source>
        <dbReference type="SAM" id="MobiDB-lite"/>
    </source>
</evidence>
<name>A0A9D4TUY8_CHLVU</name>
<proteinExistence type="predicted"/>
<evidence type="ECO:0000313" key="3">
    <source>
        <dbReference type="Proteomes" id="UP001055712"/>
    </source>
</evidence>
<evidence type="ECO:0000313" key="2">
    <source>
        <dbReference type="EMBL" id="KAI3435669.1"/>
    </source>
</evidence>
<keyword evidence="3" id="KW-1185">Reference proteome</keyword>
<feature type="compositionally biased region" description="Pro residues" evidence="1">
    <location>
        <begin position="41"/>
        <end position="50"/>
    </location>
</feature>
<feature type="compositionally biased region" description="Polar residues" evidence="1">
    <location>
        <begin position="68"/>
        <end position="78"/>
    </location>
</feature>
<dbReference type="EMBL" id="SIDB01000002">
    <property type="protein sequence ID" value="KAI3435669.1"/>
    <property type="molecule type" value="Genomic_DNA"/>
</dbReference>
<accession>A0A9D4TUY8</accession>
<feature type="region of interest" description="Disordered" evidence="1">
    <location>
        <begin position="1"/>
        <end position="78"/>
    </location>
</feature>
<protein>
    <submittedName>
        <fullName evidence="2">Uncharacterized protein</fullName>
    </submittedName>
</protein>
<gene>
    <name evidence="2" type="ORF">D9Q98_001727</name>
</gene>
<sequence length="78" mass="8163">MQVDQCITSQLPPVKVPKSKTGLDPECAPHTPRGAGIPSLSGPPPAPQPPKLLGSASPLPSHEGTMFTPRTPTQSFLR</sequence>
<comment type="caution">
    <text evidence="2">The sequence shown here is derived from an EMBL/GenBank/DDBJ whole genome shotgun (WGS) entry which is preliminary data.</text>
</comment>
<organism evidence="2 3">
    <name type="scientific">Chlorella vulgaris</name>
    <name type="common">Green alga</name>
    <dbReference type="NCBI Taxonomy" id="3077"/>
    <lineage>
        <taxon>Eukaryota</taxon>
        <taxon>Viridiplantae</taxon>
        <taxon>Chlorophyta</taxon>
        <taxon>core chlorophytes</taxon>
        <taxon>Trebouxiophyceae</taxon>
        <taxon>Chlorellales</taxon>
        <taxon>Chlorellaceae</taxon>
        <taxon>Chlorella clade</taxon>
        <taxon>Chlorella</taxon>
    </lineage>
</organism>
<dbReference type="Proteomes" id="UP001055712">
    <property type="component" value="Unassembled WGS sequence"/>
</dbReference>
<dbReference type="AlphaFoldDB" id="A0A9D4TUY8"/>